<protein>
    <submittedName>
        <fullName evidence="2">Histone-like H-NS family protein</fullName>
    </submittedName>
</protein>
<dbReference type="eggNOG" id="COG2916">
    <property type="taxonomic scope" value="Bacteria"/>
</dbReference>
<dbReference type="Pfam" id="PF00816">
    <property type="entry name" value="Histone_HNS"/>
    <property type="match status" value="1"/>
</dbReference>
<dbReference type="KEGG" id="oat:OAN307_c45560"/>
<dbReference type="STRING" id="391626.OAN307_c45560"/>
<dbReference type="SMART" id="SM00528">
    <property type="entry name" value="HNS"/>
    <property type="match status" value="1"/>
</dbReference>
<feature type="domain" description="DNA-binding protein H-NS-like C-terminal" evidence="1">
    <location>
        <begin position="63"/>
        <end position="108"/>
    </location>
</feature>
<dbReference type="HOGENOM" id="CLU_117503_1_2_5"/>
<evidence type="ECO:0000313" key="2">
    <source>
        <dbReference type="EMBL" id="AGI69912.1"/>
    </source>
</evidence>
<dbReference type="EMBL" id="CP003740">
    <property type="protein sequence ID" value="AGI69912.1"/>
    <property type="molecule type" value="Genomic_DNA"/>
</dbReference>
<proteinExistence type="predicted"/>
<accession>M9RCK7</accession>
<reference evidence="2 3" key="1">
    <citation type="journal article" date="2013" name="PLoS ONE">
        <title>Poles Apart: Arctic and Antarctic Octadecabacter strains Share High Genome Plasticity and a New Type of Xanthorhodopsin.</title>
        <authorList>
            <person name="Vollmers J."/>
            <person name="Voget S."/>
            <person name="Dietrich S."/>
            <person name="Gollnow K."/>
            <person name="Smits M."/>
            <person name="Meyer K."/>
            <person name="Brinkhoff T."/>
            <person name="Simon M."/>
            <person name="Daniel R."/>
        </authorList>
    </citation>
    <scope>NUCLEOTIDE SEQUENCE [LARGE SCALE GENOMIC DNA]</scope>
    <source>
        <strain evidence="2 3">307</strain>
    </source>
</reference>
<keyword evidence="3" id="KW-1185">Reference proteome</keyword>
<dbReference type="AlphaFoldDB" id="M9RCK7"/>
<evidence type="ECO:0000313" key="3">
    <source>
        <dbReference type="Proteomes" id="UP000005307"/>
    </source>
</evidence>
<dbReference type="OrthoDB" id="5297879at2"/>
<dbReference type="InterPro" id="IPR027444">
    <property type="entry name" value="H-NS_C_dom"/>
</dbReference>
<sequence>MEDVMNIRELSLLELKQLQKEAALAITTRETRLREEAYARLKAVAAEYGLSLDEVMGTPMLNKDGKRSYPPLYRNPDDIEQTWSGRGRRPLWLHKMLETGHDLSEYLI</sequence>
<organism evidence="2 3">
    <name type="scientific">Octadecabacter antarcticus 307</name>
    <dbReference type="NCBI Taxonomy" id="391626"/>
    <lineage>
        <taxon>Bacteria</taxon>
        <taxon>Pseudomonadati</taxon>
        <taxon>Pseudomonadota</taxon>
        <taxon>Alphaproteobacteria</taxon>
        <taxon>Rhodobacterales</taxon>
        <taxon>Roseobacteraceae</taxon>
        <taxon>Octadecabacter</taxon>
    </lineage>
</organism>
<evidence type="ECO:0000259" key="1">
    <source>
        <dbReference type="SMART" id="SM00528"/>
    </source>
</evidence>
<dbReference type="Gene3D" id="4.10.430.10">
    <property type="entry name" value="Histone-like protein H-NS, C-terminal domain"/>
    <property type="match status" value="1"/>
</dbReference>
<dbReference type="Proteomes" id="UP000005307">
    <property type="component" value="Chromosome"/>
</dbReference>
<gene>
    <name evidence="2" type="ORF">OAN307_c45560</name>
</gene>
<name>M9RCK7_9RHOB</name>
<dbReference type="GO" id="GO:0003677">
    <property type="term" value="F:DNA binding"/>
    <property type="evidence" value="ECO:0007669"/>
    <property type="project" value="InterPro"/>
</dbReference>
<dbReference type="InterPro" id="IPR037150">
    <property type="entry name" value="H-NS_C_dom_sf"/>
</dbReference>
<dbReference type="SUPFAM" id="SSF81273">
    <property type="entry name" value="H-NS histone-like proteins"/>
    <property type="match status" value="1"/>
</dbReference>
<dbReference type="RefSeq" id="WP_015501802.1">
    <property type="nucleotide sequence ID" value="NC_020911.1"/>
</dbReference>